<dbReference type="STRING" id="862908.BMS_2945"/>
<feature type="transmembrane region" description="Helical" evidence="7">
    <location>
        <begin position="20"/>
        <end position="38"/>
    </location>
</feature>
<keyword evidence="2 7" id="KW-0812">Transmembrane</keyword>
<dbReference type="eggNOG" id="COG1132">
    <property type="taxonomic scope" value="Bacteria"/>
</dbReference>
<evidence type="ECO:0000259" key="9">
    <source>
        <dbReference type="PROSITE" id="PS50929"/>
    </source>
</evidence>
<protein>
    <submittedName>
        <fullName evidence="10">ABC transport system, ATP-binding protein</fullName>
    </submittedName>
</protein>
<dbReference type="SMART" id="SM00382">
    <property type="entry name" value="AAA"/>
    <property type="match status" value="1"/>
</dbReference>
<evidence type="ECO:0000256" key="3">
    <source>
        <dbReference type="ARBA" id="ARBA00022741"/>
    </source>
</evidence>
<feature type="transmembrane region" description="Helical" evidence="7">
    <location>
        <begin position="58"/>
        <end position="82"/>
    </location>
</feature>
<dbReference type="AlphaFoldDB" id="E1WYS4"/>
<evidence type="ECO:0000256" key="5">
    <source>
        <dbReference type="ARBA" id="ARBA00022989"/>
    </source>
</evidence>
<feature type="domain" description="ABC transmembrane type-1" evidence="9">
    <location>
        <begin position="21"/>
        <end position="302"/>
    </location>
</feature>
<evidence type="ECO:0000256" key="2">
    <source>
        <dbReference type="ARBA" id="ARBA00022692"/>
    </source>
</evidence>
<proteinExistence type="predicted"/>
<keyword evidence="4 10" id="KW-0067">ATP-binding</keyword>
<name>E1WYS4_HALMS</name>
<dbReference type="Gene3D" id="1.20.1560.10">
    <property type="entry name" value="ABC transporter type 1, transmembrane domain"/>
    <property type="match status" value="1"/>
</dbReference>
<dbReference type="PROSITE" id="PS00211">
    <property type="entry name" value="ABC_TRANSPORTER_1"/>
    <property type="match status" value="1"/>
</dbReference>
<evidence type="ECO:0000256" key="1">
    <source>
        <dbReference type="ARBA" id="ARBA00004651"/>
    </source>
</evidence>
<dbReference type="CDD" id="cd18552">
    <property type="entry name" value="ABC_6TM_MsbA_like"/>
    <property type="match status" value="1"/>
</dbReference>
<keyword evidence="5 7" id="KW-1133">Transmembrane helix</keyword>
<feature type="domain" description="ABC transporter" evidence="8">
    <location>
        <begin position="334"/>
        <end position="566"/>
    </location>
</feature>
<keyword evidence="6 7" id="KW-0472">Membrane</keyword>
<dbReference type="EMBL" id="FQ312005">
    <property type="protein sequence ID" value="CBW27714.1"/>
    <property type="molecule type" value="Genomic_DNA"/>
</dbReference>
<dbReference type="OrthoDB" id="5578035at2"/>
<dbReference type="SUPFAM" id="SSF52540">
    <property type="entry name" value="P-loop containing nucleoside triphosphate hydrolases"/>
    <property type="match status" value="1"/>
</dbReference>
<dbReference type="Pfam" id="PF00664">
    <property type="entry name" value="ABC_membrane"/>
    <property type="match status" value="1"/>
</dbReference>
<evidence type="ECO:0000256" key="6">
    <source>
        <dbReference type="ARBA" id="ARBA00023136"/>
    </source>
</evidence>
<dbReference type="InterPro" id="IPR017871">
    <property type="entry name" value="ABC_transporter-like_CS"/>
</dbReference>
<dbReference type="GO" id="GO:0016887">
    <property type="term" value="F:ATP hydrolysis activity"/>
    <property type="evidence" value="ECO:0007669"/>
    <property type="project" value="InterPro"/>
</dbReference>
<dbReference type="RefSeq" id="WP_014245488.1">
    <property type="nucleotide sequence ID" value="NC_016620.1"/>
</dbReference>
<dbReference type="InterPro" id="IPR036640">
    <property type="entry name" value="ABC1_TM_sf"/>
</dbReference>
<dbReference type="GO" id="GO:0005524">
    <property type="term" value="F:ATP binding"/>
    <property type="evidence" value="ECO:0007669"/>
    <property type="project" value="UniProtKB-KW"/>
</dbReference>
<evidence type="ECO:0000256" key="7">
    <source>
        <dbReference type="SAM" id="Phobius"/>
    </source>
</evidence>
<dbReference type="PANTHER" id="PTHR24221">
    <property type="entry name" value="ATP-BINDING CASSETTE SUB-FAMILY B"/>
    <property type="match status" value="1"/>
</dbReference>
<dbReference type="InterPro" id="IPR003593">
    <property type="entry name" value="AAA+_ATPase"/>
</dbReference>
<dbReference type="HOGENOM" id="CLU_000604_84_4_7"/>
<reference evidence="11" key="1">
    <citation type="journal article" date="2013" name="ISME J.">
        <title>A small predatory core genome in the divergent marine Bacteriovorax marinus SJ and the terrestrial Bdellovibrio bacteriovorus.</title>
        <authorList>
            <person name="Crossman L.C."/>
            <person name="Chen H."/>
            <person name="Cerdeno-Tarraga A.M."/>
            <person name="Brooks K."/>
            <person name="Quail M.A."/>
            <person name="Pineiro S.A."/>
            <person name="Hobley L."/>
            <person name="Sockett R.E."/>
            <person name="Bentley S.D."/>
            <person name="Parkhill J."/>
            <person name="Williams H.N."/>
            <person name="Stine O.C."/>
        </authorList>
    </citation>
    <scope>NUCLEOTIDE SEQUENCE [LARGE SCALE GENOMIC DNA]</scope>
    <source>
        <strain evidence="11">ATCC BAA-682 / DSM 15412 / SJ</strain>
    </source>
</reference>
<dbReference type="InterPro" id="IPR011527">
    <property type="entry name" value="ABC1_TM_dom"/>
</dbReference>
<dbReference type="Pfam" id="PF00005">
    <property type="entry name" value="ABC_tran"/>
    <property type="match status" value="1"/>
</dbReference>
<gene>
    <name evidence="10" type="ordered locus">BMS_2945</name>
</gene>
<dbReference type="PROSITE" id="PS50893">
    <property type="entry name" value="ABC_TRANSPORTER_2"/>
    <property type="match status" value="1"/>
</dbReference>
<dbReference type="GO" id="GO:0005886">
    <property type="term" value="C:plasma membrane"/>
    <property type="evidence" value="ECO:0007669"/>
    <property type="project" value="UniProtKB-SubCell"/>
</dbReference>
<dbReference type="Proteomes" id="UP000008963">
    <property type="component" value="Chromosome"/>
</dbReference>
<dbReference type="SUPFAM" id="SSF90123">
    <property type="entry name" value="ABC transporter transmembrane region"/>
    <property type="match status" value="1"/>
</dbReference>
<comment type="subcellular location">
    <subcellularLocation>
        <location evidence="1">Cell membrane</location>
        <topology evidence="1">Multi-pass membrane protein</topology>
    </subcellularLocation>
</comment>
<evidence type="ECO:0000259" key="8">
    <source>
        <dbReference type="PROSITE" id="PS50893"/>
    </source>
</evidence>
<evidence type="ECO:0000313" key="11">
    <source>
        <dbReference type="Proteomes" id="UP000008963"/>
    </source>
</evidence>
<accession>E1WYS4</accession>
<dbReference type="GO" id="GO:0140359">
    <property type="term" value="F:ABC-type transporter activity"/>
    <property type="evidence" value="ECO:0007669"/>
    <property type="project" value="InterPro"/>
</dbReference>
<dbReference type="InterPro" id="IPR003439">
    <property type="entry name" value="ABC_transporter-like_ATP-bd"/>
</dbReference>
<dbReference type="PATRIC" id="fig|862908.3.peg.2816"/>
<dbReference type="Gene3D" id="3.40.50.300">
    <property type="entry name" value="P-loop containing nucleotide triphosphate hydrolases"/>
    <property type="match status" value="1"/>
</dbReference>
<organism evidence="10 11">
    <name type="scientific">Halobacteriovorax marinus (strain ATCC BAA-682 / DSM 15412 / SJ)</name>
    <name type="common">Bacteriovorax marinus</name>
    <dbReference type="NCBI Taxonomy" id="862908"/>
    <lineage>
        <taxon>Bacteria</taxon>
        <taxon>Pseudomonadati</taxon>
        <taxon>Bdellovibrionota</taxon>
        <taxon>Bacteriovoracia</taxon>
        <taxon>Bacteriovoracales</taxon>
        <taxon>Halobacteriovoraceae</taxon>
        <taxon>Halobacteriovorax</taxon>
    </lineage>
</organism>
<dbReference type="InterPro" id="IPR039421">
    <property type="entry name" value="Type_1_exporter"/>
</dbReference>
<dbReference type="KEGG" id="bmx:BMS_2945"/>
<evidence type="ECO:0000313" key="10">
    <source>
        <dbReference type="EMBL" id="CBW27714.1"/>
    </source>
</evidence>
<dbReference type="PANTHER" id="PTHR24221:SF654">
    <property type="entry name" value="ATP-BINDING CASSETTE SUB-FAMILY B MEMBER 6"/>
    <property type="match status" value="1"/>
</dbReference>
<sequence length="569" mass="63390">MKDLVKNKLFPYIIPYKTKVFGAFILSFLIAGLGGAQVRLVKPIFDTGLKGYSSVEDVMFLAGLLVAVGLMHFPSRFFHFYWLRYVSDRATLKVREEIFQKLQKLPVSYFAKKKQGELISSILNDTQVFSYGFKAALDVIRESLKAVVYLGMAFWSDWQLTLVIFVIAPFLAVIFSKSGKKVRANQGSVQEEQAQLTHNIAEGIHAQKITKAFNLQEFVNSRFKKAQERFFSAQMRTTFIEEFAHPLVEIVGTFAFAGLIVFAHYRLKNGTTIGDFISFATALALFMDPLRKFSQANVKLSQAKAASDRIFELLETPDEPDSGEVAINSFSEKIIVNDLTFSYGEGDVIKNLNLEINKGEKIALVGLSGSGKSTLINLLLGLYPIARGGISIDGIDLNDIKLKSLRDLFGLVSQDIFLFNDTIKENLLVGSDFTQEQVNKALEVAYANEFVEKLPELTETVVGDRGARLSGGQQQRITIARAFLQDAEILLFDEATSALDNESEKLVQKALDSIGGNKTVVAVAHRLSTIQNFDRIYVLHEGHLVEHGSHEQLISKGGEYAKLYDLSQS</sequence>
<keyword evidence="3" id="KW-0547">Nucleotide-binding</keyword>
<evidence type="ECO:0000256" key="4">
    <source>
        <dbReference type="ARBA" id="ARBA00022840"/>
    </source>
</evidence>
<dbReference type="PROSITE" id="PS50929">
    <property type="entry name" value="ABC_TM1F"/>
    <property type="match status" value="1"/>
</dbReference>
<keyword evidence="11" id="KW-1185">Reference proteome</keyword>
<dbReference type="FunFam" id="3.40.50.300:FF:000218">
    <property type="entry name" value="Multidrug ABC transporter ATP-binding protein"/>
    <property type="match status" value="1"/>
</dbReference>
<dbReference type="GO" id="GO:0034040">
    <property type="term" value="F:ATPase-coupled lipid transmembrane transporter activity"/>
    <property type="evidence" value="ECO:0007669"/>
    <property type="project" value="TreeGrafter"/>
</dbReference>
<feature type="transmembrane region" description="Helical" evidence="7">
    <location>
        <begin position="158"/>
        <end position="176"/>
    </location>
</feature>
<dbReference type="InterPro" id="IPR027417">
    <property type="entry name" value="P-loop_NTPase"/>
</dbReference>